<evidence type="ECO:0008006" key="4">
    <source>
        <dbReference type="Google" id="ProtNLM"/>
    </source>
</evidence>
<dbReference type="SUPFAM" id="SSF46689">
    <property type="entry name" value="Homeodomain-like"/>
    <property type="match status" value="1"/>
</dbReference>
<evidence type="ECO:0000313" key="1">
    <source>
        <dbReference type="EMBL" id="ELU10305.1"/>
    </source>
</evidence>
<proteinExistence type="predicted"/>
<reference evidence="3" key="1">
    <citation type="submission" date="2012-12" db="EMBL/GenBank/DDBJ databases">
        <authorList>
            <person name="Hellsten U."/>
            <person name="Grimwood J."/>
            <person name="Chapman J.A."/>
            <person name="Shapiro H."/>
            <person name="Aerts A."/>
            <person name="Otillar R.P."/>
            <person name="Terry A.Y."/>
            <person name="Boore J.L."/>
            <person name="Simakov O."/>
            <person name="Marletaz F."/>
            <person name="Cho S.-J."/>
            <person name="Edsinger-Gonzales E."/>
            <person name="Havlak P."/>
            <person name="Kuo D.-H."/>
            <person name="Larsson T."/>
            <person name="Lv J."/>
            <person name="Arendt D."/>
            <person name="Savage R."/>
            <person name="Osoegawa K."/>
            <person name="de Jong P."/>
            <person name="Lindberg D.R."/>
            <person name="Seaver E.C."/>
            <person name="Weisblat D.A."/>
            <person name="Putnam N.H."/>
            <person name="Grigoriev I.V."/>
            <person name="Rokhsar D.S."/>
        </authorList>
    </citation>
    <scope>NUCLEOTIDE SEQUENCE</scope>
    <source>
        <strain evidence="3">I ESC-2004</strain>
    </source>
</reference>
<dbReference type="EnsemblMetazoa" id="CapteT137360">
    <property type="protein sequence ID" value="CapteP137360"/>
    <property type="gene ID" value="CapteG137360"/>
</dbReference>
<organism evidence="1">
    <name type="scientific">Capitella teleta</name>
    <name type="common">Polychaete worm</name>
    <dbReference type="NCBI Taxonomy" id="283909"/>
    <lineage>
        <taxon>Eukaryota</taxon>
        <taxon>Metazoa</taxon>
        <taxon>Spiralia</taxon>
        <taxon>Lophotrochozoa</taxon>
        <taxon>Annelida</taxon>
        <taxon>Polychaeta</taxon>
        <taxon>Sedentaria</taxon>
        <taxon>Scolecida</taxon>
        <taxon>Capitellidae</taxon>
        <taxon>Capitella</taxon>
    </lineage>
</organism>
<dbReference type="InterPro" id="IPR009057">
    <property type="entry name" value="Homeodomain-like_sf"/>
</dbReference>
<dbReference type="EMBL" id="AMQN01041212">
    <property type="status" value="NOT_ANNOTATED_CDS"/>
    <property type="molecule type" value="Genomic_DNA"/>
</dbReference>
<dbReference type="EMBL" id="KB297601">
    <property type="protein sequence ID" value="ELU10305.1"/>
    <property type="molecule type" value="Genomic_DNA"/>
</dbReference>
<evidence type="ECO:0000313" key="3">
    <source>
        <dbReference type="Proteomes" id="UP000014760"/>
    </source>
</evidence>
<evidence type="ECO:0000313" key="2">
    <source>
        <dbReference type="EnsemblMetazoa" id="CapteP137360"/>
    </source>
</evidence>
<dbReference type="AlphaFoldDB" id="R7V3D3"/>
<name>R7V3D3_CAPTE</name>
<accession>R7V3D3</accession>
<reference evidence="1 3" key="2">
    <citation type="journal article" date="2013" name="Nature">
        <title>Insights into bilaterian evolution from three spiralian genomes.</title>
        <authorList>
            <person name="Simakov O."/>
            <person name="Marletaz F."/>
            <person name="Cho S.J."/>
            <person name="Edsinger-Gonzales E."/>
            <person name="Havlak P."/>
            <person name="Hellsten U."/>
            <person name="Kuo D.H."/>
            <person name="Larsson T."/>
            <person name="Lv J."/>
            <person name="Arendt D."/>
            <person name="Savage R."/>
            <person name="Osoegawa K."/>
            <person name="de Jong P."/>
            <person name="Grimwood J."/>
            <person name="Chapman J.A."/>
            <person name="Shapiro H."/>
            <person name="Aerts A."/>
            <person name="Otillar R.P."/>
            <person name="Terry A.Y."/>
            <person name="Boore J.L."/>
            <person name="Grigoriev I.V."/>
            <person name="Lindberg D.R."/>
            <person name="Seaver E.C."/>
            <person name="Weisblat D.A."/>
            <person name="Putnam N.H."/>
            <person name="Rokhsar D.S."/>
        </authorList>
    </citation>
    <scope>NUCLEOTIDE SEQUENCE</scope>
    <source>
        <strain evidence="1 3">I ESC-2004</strain>
    </source>
</reference>
<sequence>MGYKRTSKKGCYGKDSLQVALLSIADGQSIRSVAKQTGIPRQTLQRHSKGQVRFPGEQDLGRFRPVFSPQFEQQLVDKLIEVQNRFHGLSLEEVRKIAFEVAVRSKIEHPSIQRL</sequence>
<dbReference type="OrthoDB" id="6118526at2759"/>
<dbReference type="OMA" id="LNAREMR"/>
<reference evidence="2" key="3">
    <citation type="submission" date="2015-06" db="UniProtKB">
        <authorList>
            <consortium name="EnsemblMetazoa"/>
        </authorList>
    </citation>
    <scope>IDENTIFICATION</scope>
</reference>
<keyword evidence="3" id="KW-1185">Reference proteome</keyword>
<gene>
    <name evidence="1" type="ORF">CAPTEDRAFT_137360</name>
</gene>
<dbReference type="Proteomes" id="UP000014760">
    <property type="component" value="Unassembled WGS sequence"/>
</dbReference>
<protein>
    <recommendedName>
        <fullName evidence="4">HTH psq-type domain-containing protein</fullName>
    </recommendedName>
</protein>
<dbReference type="HOGENOM" id="CLU_165689_0_0_1"/>